<protein>
    <submittedName>
        <fullName evidence="4">Predicted dehydrogenase</fullName>
    </submittedName>
</protein>
<dbReference type="Proteomes" id="UP000199607">
    <property type="component" value="Unassembled WGS sequence"/>
</dbReference>
<dbReference type="SUPFAM" id="SSF55347">
    <property type="entry name" value="Glyceraldehyde-3-phosphate dehydrogenase-like, C-terminal domain"/>
    <property type="match status" value="1"/>
</dbReference>
<dbReference type="PANTHER" id="PTHR42840:SF8">
    <property type="entry name" value="OXIDOREDUCTASE"/>
    <property type="match status" value="1"/>
</dbReference>
<name>A0A1I4GYT7_9EURY</name>
<dbReference type="Gene3D" id="3.30.360.10">
    <property type="entry name" value="Dihydrodipicolinate Reductase, domain 2"/>
    <property type="match status" value="1"/>
</dbReference>
<dbReference type="Gene3D" id="3.40.50.720">
    <property type="entry name" value="NAD(P)-binding Rossmann-like Domain"/>
    <property type="match status" value="1"/>
</dbReference>
<feature type="domain" description="GFO/IDH/MocA-like oxidoreductase" evidence="3">
    <location>
        <begin position="149"/>
        <end position="284"/>
    </location>
</feature>
<evidence type="ECO:0000259" key="3">
    <source>
        <dbReference type="Pfam" id="PF22725"/>
    </source>
</evidence>
<sequence>MQEIGIIMNGVTGRMGTNQHLIRSILALRDEGGVKLPSGERVMPNPLLVGRNERKLRELSEEYSVERWSADPDLETCLDGDDEIYFDSQITTRRPEGVKKAIEAGKHVYCEKPLAGDFETARDLARTARQSDVKHGIVQDKLWLPGLMKLQRLIDQDFFGEILSVRVEFGYWVFTGDVQAAQRPSWNYRAEDGGGIIDDMFSHWSYVLENLFGRIQSVQCLQKTHIPERVDESGDRYDATADDAAYAIVELEDDIVAQLNSSWTVRVNRDDLLEVQVDGTDGTAVAGLRDCKTQHHSNTPKPEWNPDTPKEHDFYDDWTRVPNNQEFENAFKLQWEKFIRHVVADEPFPWDFTSGARGVQLTEASYRSSEEGKRVTLDELEL</sequence>
<evidence type="ECO:0000259" key="2">
    <source>
        <dbReference type="Pfam" id="PF01408"/>
    </source>
</evidence>
<feature type="region of interest" description="Disordered" evidence="1">
    <location>
        <begin position="292"/>
        <end position="311"/>
    </location>
</feature>
<keyword evidence="5" id="KW-1185">Reference proteome</keyword>
<reference evidence="5" key="1">
    <citation type="submission" date="2016-10" db="EMBL/GenBank/DDBJ databases">
        <authorList>
            <person name="Varghese N."/>
            <person name="Submissions S."/>
        </authorList>
    </citation>
    <scope>NUCLEOTIDE SEQUENCE [LARGE SCALE GENOMIC DNA]</scope>
    <source>
        <strain evidence="5">CGMCC 1.7738</strain>
    </source>
</reference>
<dbReference type="AlphaFoldDB" id="A0A1I4GYT7"/>
<proteinExistence type="predicted"/>
<dbReference type="RefSeq" id="WP_089870815.1">
    <property type="nucleotide sequence ID" value="NZ_FOTC01000004.1"/>
</dbReference>
<dbReference type="GO" id="GO:0000166">
    <property type="term" value="F:nucleotide binding"/>
    <property type="evidence" value="ECO:0007669"/>
    <property type="project" value="InterPro"/>
</dbReference>
<dbReference type="InterPro" id="IPR036291">
    <property type="entry name" value="NAD(P)-bd_dom_sf"/>
</dbReference>
<feature type="domain" description="Gfo/Idh/MocA-like oxidoreductase N-terminal" evidence="2">
    <location>
        <begin position="51"/>
        <end position="134"/>
    </location>
</feature>
<evidence type="ECO:0000313" key="5">
    <source>
        <dbReference type="Proteomes" id="UP000199607"/>
    </source>
</evidence>
<gene>
    <name evidence="4" type="ORF">SAMN04487950_3458</name>
</gene>
<dbReference type="InterPro" id="IPR000683">
    <property type="entry name" value="Gfo/Idh/MocA-like_OxRdtase_N"/>
</dbReference>
<dbReference type="SUPFAM" id="SSF51735">
    <property type="entry name" value="NAD(P)-binding Rossmann-fold domains"/>
    <property type="match status" value="1"/>
</dbReference>
<evidence type="ECO:0000313" key="4">
    <source>
        <dbReference type="EMBL" id="SFL34311.1"/>
    </source>
</evidence>
<dbReference type="PANTHER" id="PTHR42840">
    <property type="entry name" value="NAD(P)-BINDING ROSSMANN-FOLD SUPERFAMILY PROTEIN-RELATED"/>
    <property type="match status" value="1"/>
</dbReference>
<dbReference type="STRING" id="553466.SAMN04487950_3458"/>
<dbReference type="InterPro" id="IPR055170">
    <property type="entry name" value="GFO_IDH_MocA-like_dom"/>
</dbReference>
<dbReference type="EMBL" id="FOTC01000004">
    <property type="protein sequence ID" value="SFL34311.1"/>
    <property type="molecule type" value="Genomic_DNA"/>
</dbReference>
<organism evidence="4 5">
    <name type="scientific">Halogranum rubrum</name>
    <dbReference type="NCBI Taxonomy" id="553466"/>
    <lineage>
        <taxon>Archaea</taxon>
        <taxon>Methanobacteriati</taxon>
        <taxon>Methanobacteriota</taxon>
        <taxon>Stenosarchaea group</taxon>
        <taxon>Halobacteria</taxon>
        <taxon>Halobacteriales</taxon>
        <taxon>Haloferacaceae</taxon>
    </lineage>
</organism>
<evidence type="ECO:0000256" key="1">
    <source>
        <dbReference type="SAM" id="MobiDB-lite"/>
    </source>
</evidence>
<dbReference type="Pfam" id="PF22725">
    <property type="entry name" value="GFO_IDH_MocA_C3"/>
    <property type="match status" value="1"/>
</dbReference>
<accession>A0A1I4GYT7</accession>
<dbReference type="Pfam" id="PF01408">
    <property type="entry name" value="GFO_IDH_MocA"/>
    <property type="match status" value="1"/>
</dbReference>